<dbReference type="InterPro" id="IPR001810">
    <property type="entry name" value="F-box_dom"/>
</dbReference>
<proteinExistence type="predicted"/>
<dbReference type="AlphaFoldDB" id="A0A9P9ITN4"/>
<gene>
    <name evidence="2" type="ORF">B0J11DRAFT_254716</name>
</gene>
<name>A0A9P9ITN4_9PLEO</name>
<dbReference type="Proteomes" id="UP000700596">
    <property type="component" value="Unassembled WGS sequence"/>
</dbReference>
<organism evidence="2 3">
    <name type="scientific">Dendryphion nanum</name>
    <dbReference type="NCBI Taxonomy" id="256645"/>
    <lineage>
        <taxon>Eukaryota</taxon>
        <taxon>Fungi</taxon>
        <taxon>Dikarya</taxon>
        <taxon>Ascomycota</taxon>
        <taxon>Pezizomycotina</taxon>
        <taxon>Dothideomycetes</taxon>
        <taxon>Pleosporomycetidae</taxon>
        <taxon>Pleosporales</taxon>
        <taxon>Torulaceae</taxon>
        <taxon>Dendryphion</taxon>
    </lineage>
</organism>
<feature type="domain" description="F-box" evidence="1">
    <location>
        <begin position="16"/>
        <end position="71"/>
    </location>
</feature>
<sequence>MPRTESLSNLTFLEMESLPTEVLLYIFESLQESFSPKSSPNESSKNLAQVCLTCRRFQDIATPLLYRDIDLYSPSRVARLLDTLILHPNLINHVKKVRRRRYFRALAFDSDDGAFSKLFQGEGNIFTKELPPAIERLLYKFQKHEDTIISRLNYSDDPIFAILIFLLPQLEDLSCMIAANFWLEGLGCSGSGKISDTIDSFQNLRSLCVELRGSEVKAAEIPLLFRMPTLVDLTIIGFGSWCRDAWHIPHKQEDWPVRSATIERLTLTVSYCHVDIVSSAVRTCKALKSFQCTGTANPSPRNQQYYTILSSVLLEHADTLKTLVLNDTQLGFSSFHYERIMSTNNFVSLETFELPFYMLVGWDNQPHEKIERFIPPKITTLMLDVPQESADRISGRCFDWFFLALCRACLAGQFLALKKICIRYHETLSGSLELGLDFVKLREMFLACDVSFDVCVYILHQAEMKRRKCSHTVIYTVSMIS</sequence>
<dbReference type="CDD" id="cd09917">
    <property type="entry name" value="F-box_SF"/>
    <property type="match status" value="1"/>
</dbReference>
<dbReference type="OrthoDB" id="3690497at2759"/>
<accession>A0A9P9ITN4</accession>
<reference evidence="2" key="1">
    <citation type="journal article" date="2021" name="Nat. Commun.">
        <title>Genetic determinants of endophytism in the Arabidopsis root mycobiome.</title>
        <authorList>
            <person name="Mesny F."/>
            <person name="Miyauchi S."/>
            <person name="Thiergart T."/>
            <person name="Pickel B."/>
            <person name="Atanasova L."/>
            <person name="Karlsson M."/>
            <person name="Huettel B."/>
            <person name="Barry K.W."/>
            <person name="Haridas S."/>
            <person name="Chen C."/>
            <person name="Bauer D."/>
            <person name="Andreopoulos W."/>
            <person name="Pangilinan J."/>
            <person name="LaButti K."/>
            <person name="Riley R."/>
            <person name="Lipzen A."/>
            <person name="Clum A."/>
            <person name="Drula E."/>
            <person name="Henrissat B."/>
            <person name="Kohler A."/>
            <person name="Grigoriev I.V."/>
            <person name="Martin F.M."/>
            <person name="Hacquard S."/>
        </authorList>
    </citation>
    <scope>NUCLEOTIDE SEQUENCE</scope>
    <source>
        <strain evidence="2">MPI-CAGE-CH-0243</strain>
    </source>
</reference>
<evidence type="ECO:0000313" key="2">
    <source>
        <dbReference type="EMBL" id="KAH7130549.1"/>
    </source>
</evidence>
<dbReference type="Gene3D" id="1.20.1280.50">
    <property type="match status" value="1"/>
</dbReference>
<dbReference type="EMBL" id="JAGMWT010000004">
    <property type="protein sequence ID" value="KAH7130549.1"/>
    <property type="molecule type" value="Genomic_DNA"/>
</dbReference>
<evidence type="ECO:0000259" key="1">
    <source>
        <dbReference type="Pfam" id="PF12937"/>
    </source>
</evidence>
<evidence type="ECO:0000313" key="3">
    <source>
        <dbReference type="Proteomes" id="UP000700596"/>
    </source>
</evidence>
<dbReference type="SUPFAM" id="SSF52047">
    <property type="entry name" value="RNI-like"/>
    <property type="match status" value="1"/>
</dbReference>
<protein>
    <recommendedName>
        <fullName evidence="1">F-box domain-containing protein</fullName>
    </recommendedName>
</protein>
<keyword evidence="3" id="KW-1185">Reference proteome</keyword>
<dbReference type="Pfam" id="PF12937">
    <property type="entry name" value="F-box-like"/>
    <property type="match status" value="1"/>
</dbReference>
<comment type="caution">
    <text evidence="2">The sequence shown here is derived from an EMBL/GenBank/DDBJ whole genome shotgun (WGS) entry which is preliminary data.</text>
</comment>